<proteinExistence type="predicted"/>
<comment type="caution">
    <text evidence="2">The sequence shown here is derived from an EMBL/GenBank/DDBJ whole genome shotgun (WGS) entry which is preliminary data.</text>
</comment>
<evidence type="ECO:0000313" key="3">
    <source>
        <dbReference type="Proteomes" id="UP001177670"/>
    </source>
</evidence>
<gene>
    <name evidence="2" type="ORF">K0M31_017836</name>
</gene>
<organism evidence="2 3">
    <name type="scientific">Melipona bicolor</name>
    <dbReference type="NCBI Taxonomy" id="60889"/>
    <lineage>
        <taxon>Eukaryota</taxon>
        <taxon>Metazoa</taxon>
        <taxon>Ecdysozoa</taxon>
        <taxon>Arthropoda</taxon>
        <taxon>Hexapoda</taxon>
        <taxon>Insecta</taxon>
        <taxon>Pterygota</taxon>
        <taxon>Neoptera</taxon>
        <taxon>Endopterygota</taxon>
        <taxon>Hymenoptera</taxon>
        <taxon>Apocrita</taxon>
        <taxon>Aculeata</taxon>
        <taxon>Apoidea</taxon>
        <taxon>Anthophila</taxon>
        <taxon>Apidae</taxon>
        <taxon>Melipona</taxon>
    </lineage>
</organism>
<accession>A0AA40KSW0</accession>
<evidence type="ECO:0000256" key="1">
    <source>
        <dbReference type="SAM" id="MobiDB-lite"/>
    </source>
</evidence>
<dbReference type="AlphaFoldDB" id="A0AA40KSW0"/>
<protein>
    <submittedName>
        <fullName evidence="2">Uncharacterized protein</fullName>
    </submittedName>
</protein>
<feature type="region of interest" description="Disordered" evidence="1">
    <location>
        <begin position="150"/>
        <end position="174"/>
    </location>
</feature>
<sequence>MQSLRSPSTWRYGKAPVVVFGDWPWAGTLSARRKIWFRSISDIYLLRSSTSIRALPTGSVGNVVYSSQLLDWHLRDNLLAWSTVGERNPSRRNEQTVDTPGQLTGRLDNRREKKEREIRRERKDDSRLAPLVQTRSPQLSRLPPYFHTIAKPNERSPLFPTGRRTTHTGRSPSLGFLSPSRTFPRWITMYGAIDQPHLSLWRLFYGSDNEPTRVEEVVRG</sequence>
<feature type="compositionally biased region" description="Basic and acidic residues" evidence="1">
    <location>
        <begin position="107"/>
        <end position="127"/>
    </location>
</feature>
<dbReference type="Proteomes" id="UP001177670">
    <property type="component" value="Unassembled WGS sequence"/>
</dbReference>
<evidence type="ECO:0000313" key="2">
    <source>
        <dbReference type="EMBL" id="KAK1131550.1"/>
    </source>
</evidence>
<keyword evidence="3" id="KW-1185">Reference proteome</keyword>
<reference evidence="2" key="1">
    <citation type="submission" date="2021-10" db="EMBL/GenBank/DDBJ databases">
        <title>Melipona bicolor Genome sequencing and assembly.</title>
        <authorList>
            <person name="Araujo N.S."/>
            <person name="Arias M.C."/>
        </authorList>
    </citation>
    <scope>NUCLEOTIDE SEQUENCE</scope>
    <source>
        <strain evidence="2">USP_2M_L1-L4_2017</strain>
        <tissue evidence="2">Whole body</tissue>
    </source>
</reference>
<feature type="region of interest" description="Disordered" evidence="1">
    <location>
        <begin position="86"/>
        <end position="134"/>
    </location>
</feature>
<dbReference type="EMBL" id="JAHYIQ010000006">
    <property type="protein sequence ID" value="KAK1131550.1"/>
    <property type="molecule type" value="Genomic_DNA"/>
</dbReference>
<name>A0AA40KSW0_9HYME</name>